<dbReference type="Proteomes" id="UP000035337">
    <property type="component" value="Chromosome"/>
</dbReference>
<dbReference type="KEGG" id="epo:Epro_1070"/>
<sequence>MQFPDDSVLTGLKKWICYNYNPKLAHLGEVLTGLKKWICYNTFKGLCN</sequence>
<proteinExistence type="predicted"/>
<gene>
    <name evidence="1" type="ORF">Epro_1070</name>
</gene>
<evidence type="ECO:0000313" key="1">
    <source>
        <dbReference type="EMBL" id="AKL98449.1"/>
    </source>
</evidence>
<organism evidence="1 2">
    <name type="scientific">Endomicrobium proavitum</name>
    <dbReference type="NCBI Taxonomy" id="1408281"/>
    <lineage>
        <taxon>Bacteria</taxon>
        <taxon>Pseudomonadati</taxon>
        <taxon>Elusimicrobiota</taxon>
        <taxon>Endomicrobiia</taxon>
        <taxon>Endomicrobiales</taxon>
        <taxon>Endomicrobiaceae</taxon>
        <taxon>Endomicrobium</taxon>
    </lineage>
</organism>
<dbReference type="AlphaFoldDB" id="A0A0G3WLW9"/>
<reference evidence="1 2" key="1">
    <citation type="submission" date="2014-09" db="EMBL/GenBank/DDBJ databases">
        <title>Complete genome sequence of Endomicrobium proavitum.</title>
        <authorList>
            <person name="Zheng H."/>
        </authorList>
    </citation>
    <scope>NUCLEOTIDE SEQUENCE [LARGE SCALE GENOMIC DNA]</scope>
    <source>
        <strain evidence="1 2">Rsa215</strain>
    </source>
</reference>
<name>A0A0G3WLW9_9BACT</name>
<evidence type="ECO:0000313" key="2">
    <source>
        <dbReference type="Proteomes" id="UP000035337"/>
    </source>
</evidence>
<protein>
    <submittedName>
        <fullName evidence="1">Transposase</fullName>
    </submittedName>
</protein>
<keyword evidence="2" id="KW-1185">Reference proteome</keyword>
<dbReference type="EMBL" id="CP009498">
    <property type="protein sequence ID" value="AKL98449.1"/>
    <property type="molecule type" value="Genomic_DNA"/>
</dbReference>
<accession>A0A0G3WLW9</accession>